<evidence type="ECO:0000313" key="1">
    <source>
        <dbReference type="EMBL" id="MBM6759396.1"/>
    </source>
</evidence>
<dbReference type="Proteomes" id="UP000703295">
    <property type="component" value="Unassembled WGS sequence"/>
</dbReference>
<keyword evidence="2" id="KW-1185">Reference proteome</keyword>
<reference evidence="1 2" key="1">
    <citation type="journal article" date="2021" name="Sci. Rep.">
        <title>The distribution of antibiotic resistance genes in chicken gut microbiota commensals.</title>
        <authorList>
            <person name="Juricova H."/>
            <person name="Matiasovicova J."/>
            <person name="Kubasova T."/>
            <person name="Cejkova D."/>
            <person name="Rychlik I."/>
        </authorList>
    </citation>
    <scope>NUCLEOTIDE SEQUENCE [LARGE SCALE GENOMIC DNA]</scope>
    <source>
        <strain evidence="1 2">An801</strain>
    </source>
</reference>
<sequence length="162" mass="18461">METNVFTTNEKITMSVNTEKLAKDLQKQEKTLKSLQKTNANETVIDAQKQVIKDLQEKYDDSVAAEELAKECIGDSPITFQVVNEETGKREEVKKKIAFVKNNRPINNVKVDKFISIIAKDKYEKAYPIIVTEAKQLIESKRVIFAAHLQPNLPFSKMSCKI</sequence>
<accession>A0ABS2EXU0</accession>
<evidence type="ECO:0000313" key="2">
    <source>
        <dbReference type="Proteomes" id="UP000703295"/>
    </source>
</evidence>
<organism evidence="1 2">
    <name type="scientific">Bacteroides mediterraneensis</name>
    <dbReference type="NCBI Taxonomy" id="1841856"/>
    <lineage>
        <taxon>Bacteria</taxon>
        <taxon>Pseudomonadati</taxon>
        <taxon>Bacteroidota</taxon>
        <taxon>Bacteroidia</taxon>
        <taxon>Bacteroidales</taxon>
        <taxon>Bacteroidaceae</taxon>
        <taxon>Bacteroides</taxon>
    </lineage>
</organism>
<dbReference type="RefSeq" id="WP_204476578.1">
    <property type="nucleotide sequence ID" value="NZ_JACJJW010000038.1"/>
</dbReference>
<gene>
    <name evidence="1" type="ORF">H6A31_12030</name>
</gene>
<comment type="caution">
    <text evidence="1">The sequence shown here is derived from an EMBL/GenBank/DDBJ whole genome shotgun (WGS) entry which is preliminary data.</text>
</comment>
<name>A0ABS2EXU0_9BACE</name>
<dbReference type="EMBL" id="JACJJW010000038">
    <property type="protein sequence ID" value="MBM6759396.1"/>
    <property type="molecule type" value="Genomic_DNA"/>
</dbReference>
<proteinExistence type="predicted"/>
<protein>
    <submittedName>
        <fullName evidence="1">Uncharacterized protein</fullName>
    </submittedName>
</protein>